<protein>
    <submittedName>
        <fullName evidence="2">Uncharacterized protein</fullName>
    </submittedName>
</protein>
<feature type="compositionally biased region" description="Basic and acidic residues" evidence="1">
    <location>
        <begin position="37"/>
        <end position="46"/>
    </location>
</feature>
<comment type="caution">
    <text evidence="2">The sequence shown here is derived from an EMBL/GenBank/DDBJ whole genome shotgun (WGS) entry which is preliminary data.</text>
</comment>
<gene>
    <name evidence="2" type="ORF">AK812_SmicGene18149</name>
</gene>
<evidence type="ECO:0000256" key="1">
    <source>
        <dbReference type="SAM" id="MobiDB-lite"/>
    </source>
</evidence>
<accession>A0A1Q9DVY0</accession>
<reference evidence="2 3" key="1">
    <citation type="submission" date="2016-02" db="EMBL/GenBank/DDBJ databases">
        <title>Genome analysis of coral dinoflagellate symbionts highlights evolutionary adaptations to a symbiotic lifestyle.</title>
        <authorList>
            <person name="Aranda M."/>
            <person name="Li Y."/>
            <person name="Liew Y.J."/>
            <person name="Baumgarten S."/>
            <person name="Simakov O."/>
            <person name="Wilson M."/>
            <person name="Piel J."/>
            <person name="Ashoor H."/>
            <person name="Bougouffa S."/>
            <person name="Bajic V.B."/>
            <person name="Ryu T."/>
            <person name="Ravasi T."/>
            <person name="Bayer T."/>
            <person name="Micklem G."/>
            <person name="Kim H."/>
            <person name="Bhak J."/>
            <person name="Lajeunesse T.C."/>
            <person name="Voolstra C.R."/>
        </authorList>
    </citation>
    <scope>NUCLEOTIDE SEQUENCE [LARGE SCALE GENOMIC DNA]</scope>
    <source>
        <strain evidence="2 3">CCMP2467</strain>
    </source>
</reference>
<evidence type="ECO:0000313" key="3">
    <source>
        <dbReference type="Proteomes" id="UP000186817"/>
    </source>
</evidence>
<evidence type="ECO:0000313" key="2">
    <source>
        <dbReference type="EMBL" id="OLP99301.1"/>
    </source>
</evidence>
<name>A0A1Q9DVY0_SYMMI</name>
<dbReference type="AlphaFoldDB" id="A0A1Q9DVY0"/>
<dbReference type="Proteomes" id="UP000186817">
    <property type="component" value="Unassembled WGS sequence"/>
</dbReference>
<organism evidence="2 3">
    <name type="scientific">Symbiodinium microadriaticum</name>
    <name type="common">Dinoflagellate</name>
    <name type="synonym">Zooxanthella microadriatica</name>
    <dbReference type="NCBI Taxonomy" id="2951"/>
    <lineage>
        <taxon>Eukaryota</taxon>
        <taxon>Sar</taxon>
        <taxon>Alveolata</taxon>
        <taxon>Dinophyceae</taxon>
        <taxon>Suessiales</taxon>
        <taxon>Symbiodiniaceae</taxon>
        <taxon>Symbiodinium</taxon>
    </lineage>
</organism>
<dbReference type="EMBL" id="LSRX01000367">
    <property type="protein sequence ID" value="OLP99301.1"/>
    <property type="molecule type" value="Genomic_DNA"/>
</dbReference>
<keyword evidence="3" id="KW-1185">Reference proteome</keyword>
<sequence length="575" mass="64566">MSAYSWSCNELDFNTEMRPSSRSASHRRRSNVTKEPSGQKDGELPKVKAKKVPRSVSDSDLHNEMRALRSQGRLHRAAVSDRLRFGADLSEANVIKGAGATPMAPGIWASDMSELVTFHNKALRNHKPSLLELLPQEDPNKKKKKKKKEDDDEMATSERELYEADKSYRNIRKIRRAFYPDSFGREKTHKELVIEKVTSMISTPFIKHTNSPTFLRRGAAAKAMAAAPMAEPPLSRVFPGGAPLPSALTQKIAGQRQLQVPEEVEYLPPLRVAPPRPRIPGGTEFYGAVPKHSATFAWSELCATPSPEDSLAPVPQIPMKTWYNSYVYVPEEGQQDRQYLQRFTRGPNGEWINVVKARRLVDAMEERRQQQMREYMERDMVLAGMRALGSGALSAGMGAMQMGMSGIGAGWGAIDAGFSALEGTPGSRSVGRAGMQAGDGSDIGHGVHQTLYTDAYSGERLIACKGKLQTRAEIFDEYHIRGQAVPEDEPFFDFDNLRFSWPFARPEKNKPVSQHTYDWFDRRNMYIQGDSSCEIVEMPSVYIDSEELHRWWHAEPQRRAAPTPMPQPSVQQVML</sequence>
<feature type="region of interest" description="Disordered" evidence="1">
    <location>
        <begin position="15"/>
        <end position="63"/>
    </location>
</feature>
<dbReference type="OrthoDB" id="435671at2759"/>
<proteinExistence type="predicted"/>
<feature type="region of interest" description="Disordered" evidence="1">
    <location>
        <begin position="127"/>
        <end position="158"/>
    </location>
</feature>